<name>A0A6C1KJ57_XANAU</name>
<evidence type="ECO:0000259" key="1">
    <source>
        <dbReference type="PROSITE" id="PS51819"/>
    </source>
</evidence>
<dbReference type="GeneID" id="95772699"/>
<dbReference type="EMBL" id="VAUP01000012">
    <property type="protein sequence ID" value="TLX44240.1"/>
    <property type="molecule type" value="Genomic_DNA"/>
</dbReference>
<dbReference type="Pfam" id="PF00903">
    <property type="entry name" value="Glyoxalase"/>
    <property type="match status" value="1"/>
</dbReference>
<dbReference type="InterPro" id="IPR004360">
    <property type="entry name" value="Glyas_Fos-R_dOase_dom"/>
</dbReference>
<protein>
    <submittedName>
        <fullName evidence="2">VOC family protein</fullName>
    </submittedName>
</protein>
<organism evidence="2 3">
    <name type="scientific">Xanthobacter autotrophicus</name>
    <dbReference type="NCBI Taxonomy" id="280"/>
    <lineage>
        <taxon>Bacteria</taxon>
        <taxon>Pseudomonadati</taxon>
        <taxon>Pseudomonadota</taxon>
        <taxon>Alphaproteobacteria</taxon>
        <taxon>Hyphomicrobiales</taxon>
        <taxon>Xanthobacteraceae</taxon>
        <taxon>Xanthobacter</taxon>
    </lineage>
</organism>
<sequence length="150" mass="16144">MPPQPALRLHLVTLGVGDLGRAIAFYTAMGLERRDLDTQGVAFFLAGHVVLSLYPRDRLADDATLVDTPPQPFCGQTLACNVAQEEEVALVIARAVAAGGKEVKPAQKVFWGGTSGYFADPDGHLWEVAHNPFFPFDAEGRLTVPERAAS</sequence>
<dbReference type="AlphaFoldDB" id="A0A6C1KJ57"/>
<dbReference type="CDD" id="cd07251">
    <property type="entry name" value="VOC_like"/>
    <property type="match status" value="1"/>
</dbReference>
<dbReference type="RefSeq" id="WP_138398304.1">
    <property type="nucleotide sequence ID" value="NZ_JBAFVI010000018.1"/>
</dbReference>
<dbReference type="SUPFAM" id="SSF54593">
    <property type="entry name" value="Glyoxalase/Bleomycin resistance protein/Dihydroxybiphenyl dioxygenase"/>
    <property type="match status" value="1"/>
</dbReference>
<reference evidence="2 3" key="1">
    <citation type="submission" date="2019-05" db="EMBL/GenBank/DDBJ databases">
        <authorList>
            <person name="Zhou X."/>
        </authorList>
    </citation>
    <scope>NUCLEOTIDE SEQUENCE [LARGE SCALE GENOMIC DNA]</scope>
    <source>
        <strain evidence="2 3">DSM 432</strain>
    </source>
</reference>
<dbReference type="PANTHER" id="PTHR36503">
    <property type="entry name" value="BLR2520 PROTEIN"/>
    <property type="match status" value="1"/>
</dbReference>
<dbReference type="PANTHER" id="PTHR36503:SF1">
    <property type="entry name" value="BLR2520 PROTEIN"/>
    <property type="match status" value="1"/>
</dbReference>
<evidence type="ECO:0000313" key="2">
    <source>
        <dbReference type="EMBL" id="TLX44240.1"/>
    </source>
</evidence>
<dbReference type="InterPro" id="IPR029068">
    <property type="entry name" value="Glyas_Bleomycin-R_OHBP_Dase"/>
</dbReference>
<dbReference type="Proteomes" id="UP000305131">
    <property type="component" value="Unassembled WGS sequence"/>
</dbReference>
<dbReference type="PROSITE" id="PS51819">
    <property type="entry name" value="VOC"/>
    <property type="match status" value="1"/>
</dbReference>
<gene>
    <name evidence="2" type="ORF">FBQ73_04410</name>
</gene>
<proteinExistence type="predicted"/>
<feature type="domain" description="VOC" evidence="1">
    <location>
        <begin position="8"/>
        <end position="131"/>
    </location>
</feature>
<accession>A0A6C1KJ57</accession>
<dbReference type="InterPro" id="IPR037523">
    <property type="entry name" value="VOC_core"/>
</dbReference>
<dbReference type="Gene3D" id="3.10.180.10">
    <property type="entry name" value="2,3-Dihydroxybiphenyl 1,2-Dioxygenase, domain 1"/>
    <property type="match status" value="1"/>
</dbReference>
<evidence type="ECO:0000313" key="3">
    <source>
        <dbReference type="Proteomes" id="UP000305131"/>
    </source>
</evidence>
<comment type="caution">
    <text evidence="2">The sequence shown here is derived from an EMBL/GenBank/DDBJ whole genome shotgun (WGS) entry which is preliminary data.</text>
</comment>
<dbReference type="OrthoDB" id="9798430at2"/>